<dbReference type="STRING" id="1081102.A0A167SR90"/>
<dbReference type="InterPro" id="IPR002733">
    <property type="entry name" value="AMMECR1_domain"/>
</dbReference>
<dbReference type="NCBIfam" id="TIGR00296">
    <property type="entry name" value="TIGR00296 family protein"/>
    <property type="match status" value="1"/>
</dbReference>
<evidence type="ECO:0000259" key="2">
    <source>
        <dbReference type="PROSITE" id="PS51112"/>
    </source>
</evidence>
<dbReference type="PROSITE" id="PS51112">
    <property type="entry name" value="AMMECR1"/>
    <property type="match status" value="1"/>
</dbReference>
<dbReference type="SUPFAM" id="SSF143447">
    <property type="entry name" value="AMMECR1-like"/>
    <property type="match status" value="1"/>
</dbReference>
<accession>A0A167SR90</accession>
<evidence type="ECO:0000313" key="4">
    <source>
        <dbReference type="Proteomes" id="UP000076874"/>
    </source>
</evidence>
<dbReference type="PANTHER" id="PTHR13016:SF0">
    <property type="entry name" value="AMME SYNDROME CANDIDATE GENE 1 PROTEIN"/>
    <property type="match status" value="1"/>
</dbReference>
<reference evidence="3 4" key="1">
    <citation type="journal article" date="2016" name="Genome Biol. Evol.">
        <title>Divergent and convergent evolution of fungal pathogenicity.</title>
        <authorList>
            <person name="Shang Y."/>
            <person name="Xiao G."/>
            <person name="Zheng P."/>
            <person name="Cen K."/>
            <person name="Zhan S."/>
            <person name="Wang C."/>
        </authorList>
    </citation>
    <scope>NUCLEOTIDE SEQUENCE [LARGE SCALE GENOMIC DNA]</scope>
    <source>
        <strain evidence="3 4">RCEF 264</strain>
    </source>
</reference>
<dbReference type="PANTHER" id="PTHR13016">
    <property type="entry name" value="AMMECR1 HOMOLOG"/>
    <property type="match status" value="1"/>
</dbReference>
<protein>
    <submittedName>
        <fullName evidence="3">AMMECR1 domain protein</fullName>
    </submittedName>
</protein>
<dbReference type="AlphaFoldDB" id="A0A167SR90"/>
<dbReference type="EMBL" id="AZHD01000010">
    <property type="protein sequence ID" value="OAA59857.1"/>
    <property type="molecule type" value="Genomic_DNA"/>
</dbReference>
<evidence type="ECO:0000256" key="1">
    <source>
        <dbReference type="SAM" id="MobiDB-lite"/>
    </source>
</evidence>
<dbReference type="Proteomes" id="UP000076874">
    <property type="component" value="Unassembled WGS sequence"/>
</dbReference>
<keyword evidence="4" id="KW-1185">Reference proteome</keyword>
<evidence type="ECO:0000313" key="3">
    <source>
        <dbReference type="EMBL" id="OAA59857.1"/>
    </source>
</evidence>
<organism evidence="3 4">
    <name type="scientific">Niveomyces insectorum RCEF 264</name>
    <dbReference type="NCBI Taxonomy" id="1081102"/>
    <lineage>
        <taxon>Eukaryota</taxon>
        <taxon>Fungi</taxon>
        <taxon>Dikarya</taxon>
        <taxon>Ascomycota</taxon>
        <taxon>Pezizomycotina</taxon>
        <taxon>Sordariomycetes</taxon>
        <taxon>Hypocreomycetidae</taxon>
        <taxon>Hypocreales</taxon>
        <taxon>Cordycipitaceae</taxon>
        <taxon>Niveomyces</taxon>
    </lineage>
</organism>
<feature type="region of interest" description="Disordered" evidence="1">
    <location>
        <begin position="65"/>
        <end position="95"/>
    </location>
</feature>
<dbReference type="InterPro" id="IPR027485">
    <property type="entry name" value="AMMECR1_N"/>
</dbReference>
<dbReference type="OrthoDB" id="24630at2759"/>
<name>A0A167SR90_9HYPO</name>
<comment type="caution">
    <text evidence="3">The sequence shown here is derived from an EMBL/GenBank/DDBJ whole genome shotgun (WGS) entry which is preliminary data.</text>
</comment>
<dbReference type="Pfam" id="PF01871">
    <property type="entry name" value="AMMECR1"/>
    <property type="match status" value="1"/>
</dbReference>
<dbReference type="Gene3D" id="3.30.700.20">
    <property type="entry name" value="Hypothetical protein ph0010, domain 1"/>
    <property type="match status" value="1"/>
</dbReference>
<feature type="domain" description="AMMECR1" evidence="2">
    <location>
        <begin position="81"/>
        <end position="282"/>
    </location>
</feature>
<gene>
    <name evidence="3" type="ORF">SPI_06055</name>
</gene>
<proteinExistence type="predicted"/>
<feature type="compositionally biased region" description="Low complexity" evidence="1">
    <location>
        <begin position="67"/>
        <end position="95"/>
    </location>
</feature>
<sequence length="291" mass="31445">MASTEHCLFCFETLVAQLEKRTPLDFEAVQKAYAAYVAGDADVPDLSSADGPAKQLPALRRLAETLTPASASSSSSMPSTPGSGDSSASASTTSLSKDTAATTPASYASAAASATSLAPTASPLFVTWNTTEDEPAGEHALRGCIGTFEAQPLAEGLATYALTAALGDSRFPPVTRRELPFLETAVTLLTDFEPATGGVFDWTLGTHGLRISFTHHGRRYGATYLPDVAPEQGWTQEETLISLMRKAGWTGRRDRWRDVDVHVVRYQGKKHSLDYAAYKRWRAWVDAHWKE</sequence>
<dbReference type="InterPro" id="IPR036071">
    <property type="entry name" value="AMMECR1_dom_sf"/>
</dbReference>
<dbReference type="InterPro" id="IPR023473">
    <property type="entry name" value="AMMECR1"/>
</dbReference>
<dbReference type="Gene3D" id="3.30.1490.150">
    <property type="entry name" value="Hypothetical protein ph0010, domain 2"/>
    <property type="match status" value="1"/>
</dbReference>